<dbReference type="PROSITE" id="PS51257">
    <property type="entry name" value="PROKAR_LIPOPROTEIN"/>
    <property type="match status" value="1"/>
</dbReference>
<name>A0AA42WFE7_9BURK</name>
<proteinExistence type="predicted"/>
<evidence type="ECO:0000313" key="3">
    <source>
        <dbReference type="EMBL" id="MDH2053261.1"/>
    </source>
</evidence>
<evidence type="ECO:0000259" key="2">
    <source>
        <dbReference type="Pfam" id="PF00419"/>
    </source>
</evidence>
<dbReference type="InterPro" id="IPR036937">
    <property type="entry name" value="Adhesion_dom_fimbrial_sf"/>
</dbReference>
<organism evidence="3 4">
    <name type="scientific">Achromobacter marplatensis</name>
    <dbReference type="NCBI Taxonomy" id="470868"/>
    <lineage>
        <taxon>Bacteria</taxon>
        <taxon>Pseudomonadati</taxon>
        <taxon>Pseudomonadota</taxon>
        <taxon>Betaproteobacteria</taxon>
        <taxon>Burkholderiales</taxon>
        <taxon>Alcaligenaceae</taxon>
        <taxon>Achromobacter</taxon>
    </lineage>
</organism>
<sequence>MRMKKQVTRSLALLVATLSCIAPATGAQPAGDNMTFSGRLVAEACTLSPESEKVRLNFLSVPDSALYVNGRTPGRPITLHLLNCDISQGNNSLSIHFEGPESSKQPGFLALDNDGIAGVAIGLETPQGHRLPLKTKNAIGQVTAGTNNIEFMAYLQGEKEALESHQIGRGEIKNATLTFTLTYD</sequence>
<feature type="chain" id="PRO_5041210881" evidence="1">
    <location>
        <begin position="25"/>
        <end position="184"/>
    </location>
</feature>
<dbReference type="EMBL" id="JAOCKG010000012">
    <property type="protein sequence ID" value="MDH2053261.1"/>
    <property type="molecule type" value="Genomic_DNA"/>
</dbReference>
<accession>A0AA42WFE7</accession>
<dbReference type="SUPFAM" id="SSF49401">
    <property type="entry name" value="Bacterial adhesins"/>
    <property type="match status" value="1"/>
</dbReference>
<dbReference type="Gene3D" id="2.60.40.1090">
    <property type="entry name" value="Fimbrial-type adhesion domain"/>
    <property type="match status" value="1"/>
</dbReference>
<evidence type="ECO:0000256" key="1">
    <source>
        <dbReference type="SAM" id="SignalP"/>
    </source>
</evidence>
<feature type="domain" description="Fimbrial-type adhesion" evidence="2">
    <location>
        <begin position="35"/>
        <end position="184"/>
    </location>
</feature>
<dbReference type="PANTHER" id="PTHR33420">
    <property type="entry name" value="FIMBRIAL SUBUNIT ELFA-RELATED"/>
    <property type="match status" value="1"/>
</dbReference>
<reference evidence="3" key="1">
    <citation type="submission" date="2022-09" db="EMBL/GenBank/DDBJ databases">
        <title>Intensive care unit water sources are persistently colonized with multi-drug resistant bacteria and are the site of extensive horizontal gene transfer of antibiotic resistance genes.</title>
        <authorList>
            <person name="Diorio-Toth L."/>
        </authorList>
    </citation>
    <scope>NUCLEOTIDE SEQUENCE</scope>
    <source>
        <strain evidence="3">GD03676</strain>
    </source>
</reference>
<feature type="signal peptide" evidence="1">
    <location>
        <begin position="1"/>
        <end position="24"/>
    </location>
</feature>
<comment type="caution">
    <text evidence="3">The sequence shown here is derived from an EMBL/GenBank/DDBJ whole genome shotgun (WGS) entry which is preliminary data.</text>
</comment>
<dbReference type="Pfam" id="PF00419">
    <property type="entry name" value="Fimbrial"/>
    <property type="match status" value="1"/>
</dbReference>
<evidence type="ECO:0000313" key="4">
    <source>
        <dbReference type="Proteomes" id="UP001161276"/>
    </source>
</evidence>
<gene>
    <name evidence="3" type="ORF">N5K24_22830</name>
</gene>
<dbReference type="Proteomes" id="UP001161276">
    <property type="component" value="Unassembled WGS sequence"/>
</dbReference>
<dbReference type="AlphaFoldDB" id="A0AA42WFE7"/>
<dbReference type="InterPro" id="IPR050263">
    <property type="entry name" value="Bact_Fimbrial_Adh_Pro"/>
</dbReference>
<dbReference type="GO" id="GO:0043709">
    <property type="term" value="P:cell adhesion involved in single-species biofilm formation"/>
    <property type="evidence" value="ECO:0007669"/>
    <property type="project" value="TreeGrafter"/>
</dbReference>
<dbReference type="RefSeq" id="WP_006225421.1">
    <property type="nucleotide sequence ID" value="NZ_ALJE01000019.1"/>
</dbReference>
<dbReference type="InterPro" id="IPR008966">
    <property type="entry name" value="Adhesion_dom_sf"/>
</dbReference>
<keyword evidence="1" id="KW-0732">Signal</keyword>
<dbReference type="GO" id="GO:0009289">
    <property type="term" value="C:pilus"/>
    <property type="evidence" value="ECO:0007669"/>
    <property type="project" value="InterPro"/>
</dbReference>
<dbReference type="PANTHER" id="PTHR33420:SF9">
    <property type="entry name" value="MINOR FIMBRIAL SUBUNIT"/>
    <property type="match status" value="1"/>
</dbReference>
<protein>
    <submittedName>
        <fullName evidence="3">Type 1 fimbrial protein</fullName>
    </submittedName>
</protein>
<dbReference type="InterPro" id="IPR000259">
    <property type="entry name" value="Adhesion_dom_fimbrial"/>
</dbReference>